<evidence type="ECO:0000259" key="1">
    <source>
        <dbReference type="Pfam" id="PF00248"/>
    </source>
</evidence>
<evidence type="ECO:0000313" key="2">
    <source>
        <dbReference type="EMBL" id="RZB86498.1"/>
    </source>
</evidence>
<keyword evidence="3" id="KW-1185">Reference proteome</keyword>
<dbReference type="GO" id="GO:0016491">
    <property type="term" value="F:oxidoreductase activity"/>
    <property type="evidence" value="ECO:0007669"/>
    <property type="project" value="InterPro"/>
</dbReference>
<dbReference type="PROSITE" id="PS00062">
    <property type="entry name" value="ALDOKETO_REDUCTASE_2"/>
    <property type="match status" value="1"/>
</dbReference>
<dbReference type="Pfam" id="PF00248">
    <property type="entry name" value="Aldo_ket_red"/>
    <property type="match status" value="1"/>
</dbReference>
<name>A0A445IKA2_GLYSO</name>
<comment type="caution">
    <text evidence="2">The sequence shown here is derived from an EMBL/GenBank/DDBJ whole genome shotgun (WGS) entry which is preliminary data.</text>
</comment>
<dbReference type="PANTHER" id="PTHR11732">
    <property type="entry name" value="ALDO/KETO REDUCTASE"/>
    <property type="match status" value="1"/>
</dbReference>
<protein>
    <submittedName>
        <fullName evidence="2">Deoxymugineic acid synthase 1-B</fullName>
    </submittedName>
</protein>
<sequence>MFNIFYNNPTLPFVELFAIISDNNNPLSNQHDSTSNLEDLSNEYETYWVKNHGSDTDSSSRLEKSNMFPSHKTIFKRGWTLLYSKSMRRSSRSSTNFLLFFFLNSQRKNLGNGRKSIHREDLALNRRVGFIETHQEMHSILKHIHIKRIRKPRSNNVVIVMSSSMICMTQSRRLKIEYLDLYLIHWPINVKPGDWETPYTKDLISAFNLTGVWKQMEECKKLGLAKSIGVSNFTCKKLKDLLSFATIPPSVNQKKLKEFCDEKGIIITAFSPLGAKGASWGSNVVMDSEILKEIAKAHGRTIAQIFMSATFFLLFSG</sequence>
<organism evidence="2 3">
    <name type="scientific">Glycine soja</name>
    <name type="common">Wild soybean</name>
    <dbReference type="NCBI Taxonomy" id="3848"/>
    <lineage>
        <taxon>Eukaryota</taxon>
        <taxon>Viridiplantae</taxon>
        <taxon>Streptophyta</taxon>
        <taxon>Embryophyta</taxon>
        <taxon>Tracheophyta</taxon>
        <taxon>Spermatophyta</taxon>
        <taxon>Magnoliopsida</taxon>
        <taxon>eudicotyledons</taxon>
        <taxon>Gunneridae</taxon>
        <taxon>Pentapetalae</taxon>
        <taxon>rosids</taxon>
        <taxon>fabids</taxon>
        <taxon>Fabales</taxon>
        <taxon>Fabaceae</taxon>
        <taxon>Papilionoideae</taxon>
        <taxon>50 kb inversion clade</taxon>
        <taxon>NPAAA clade</taxon>
        <taxon>indigoferoid/millettioid clade</taxon>
        <taxon>Phaseoleae</taxon>
        <taxon>Glycine</taxon>
        <taxon>Glycine subgen. Soja</taxon>
    </lineage>
</organism>
<evidence type="ECO:0000313" key="3">
    <source>
        <dbReference type="Proteomes" id="UP000289340"/>
    </source>
</evidence>
<dbReference type="InterPro" id="IPR020471">
    <property type="entry name" value="AKR"/>
</dbReference>
<accession>A0A445IKA2</accession>
<dbReference type="PRINTS" id="PR00069">
    <property type="entry name" value="ALDKETRDTASE"/>
</dbReference>
<dbReference type="Gene3D" id="3.20.20.100">
    <property type="entry name" value="NADP-dependent oxidoreductase domain"/>
    <property type="match status" value="1"/>
</dbReference>
<dbReference type="AlphaFoldDB" id="A0A445IKA2"/>
<dbReference type="InterPro" id="IPR023210">
    <property type="entry name" value="NADP_OxRdtase_dom"/>
</dbReference>
<dbReference type="InterPro" id="IPR018170">
    <property type="entry name" value="Aldo/ket_reductase_CS"/>
</dbReference>
<dbReference type="EMBL" id="QZWG01000010">
    <property type="protein sequence ID" value="RZB86498.1"/>
    <property type="molecule type" value="Genomic_DNA"/>
</dbReference>
<dbReference type="Proteomes" id="UP000289340">
    <property type="component" value="Chromosome 10"/>
</dbReference>
<dbReference type="SUPFAM" id="SSF51430">
    <property type="entry name" value="NAD(P)-linked oxidoreductase"/>
    <property type="match status" value="1"/>
</dbReference>
<feature type="domain" description="NADP-dependent oxidoreductase" evidence="1">
    <location>
        <begin position="170"/>
        <end position="305"/>
    </location>
</feature>
<proteinExistence type="predicted"/>
<dbReference type="InterPro" id="IPR036812">
    <property type="entry name" value="NAD(P)_OxRdtase_dom_sf"/>
</dbReference>
<reference evidence="2 3" key="1">
    <citation type="submission" date="2018-09" db="EMBL/GenBank/DDBJ databases">
        <title>A high-quality reference genome of wild soybean provides a powerful tool to mine soybean genomes.</title>
        <authorList>
            <person name="Xie M."/>
            <person name="Chung C.Y.L."/>
            <person name="Li M.-W."/>
            <person name="Wong F.-L."/>
            <person name="Chan T.-F."/>
            <person name="Lam H.-M."/>
        </authorList>
    </citation>
    <scope>NUCLEOTIDE SEQUENCE [LARGE SCALE GENOMIC DNA]</scope>
    <source>
        <strain evidence="3">cv. W05</strain>
        <tissue evidence="2">Hypocotyl of etiolated seedlings</tissue>
    </source>
</reference>
<gene>
    <name evidence="2" type="ORF">D0Y65_026515</name>
</gene>